<evidence type="ECO:0000313" key="1">
    <source>
        <dbReference type="EMBL" id="RFM31233.1"/>
    </source>
</evidence>
<dbReference type="Proteomes" id="UP000261174">
    <property type="component" value="Unassembled WGS sequence"/>
</dbReference>
<dbReference type="EMBL" id="QTJV01000015">
    <property type="protein sequence ID" value="RFM31233.1"/>
    <property type="molecule type" value="Genomic_DNA"/>
</dbReference>
<keyword evidence="2" id="KW-1185">Reference proteome</keyword>
<accession>A0A3E1NTJ7</accession>
<sequence length="143" mass="16353">MIELKYRDLLKEVSNNGCSCPPDDATSLITVAYRFVFEEDTKKINHLPNKIISPKRKLRDTVEECSACGLSCYLTEENASTKYNYLIEAHQNIYKNIGDSLSVGTINAEDGQVTTVDHEGHYDFYEFATFNPHNCFTFLKRLL</sequence>
<reference evidence="1 2" key="1">
    <citation type="submission" date="2018-08" db="EMBL/GenBank/DDBJ databases">
        <title>Chitinophaga sp. K20C18050901, a novel bacterium isolated from forest soil.</title>
        <authorList>
            <person name="Wang C."/>
        </authorList>
    </citation>
    <scope>NUCLEOTIDE SEQUENCE [LARGE SCALE GENOMIC DNA]</scope>
    <source>
        <strain evidence="1 2">K20C18050901</strain>
    </source>
</reference>
<evidence type="ECO:0000313" key="2">
    <source>
        <dbReference type="Proteomes" id="UP000261174"/>
    </source>
</evidence>
<protein>
    <submittedName>
        <fullName evidence="1">Uncharacterized protein</fullName>
    </submittedName>
</protein>
<dbReference type="AlphaFoldDB" id="A0A3E1NTJ7"/>
<gene>
    <name evidence="1" type="ORF">DXN04_29320</name>
</gene>
<name>A0A3E1NTJ7_9BACT</name>
<comment type="caution">
    <text evidence="1">The sequence shown here is derived from an EMBL/GenBank/DDBJ whole genome shotgun (WGS) entry which is preliminary data.</text>
</comment>
<proteinExistence type="predicted"/>
<dbReference type="RefSeq" id="WP_116856981.1">
    <property type="nucleotide sequence ID" value="NZ_QTJV01000015.1"/>
</dbReference>
<organism evidence="1 2">
    <name type="scientific">Chitinophaga silvisoli</name>
    <dbReference type="NCBI Taxonomy" id="2291814"/>
    <lineage>
        <taxon>Bacteria</taxon>
        <taxon>Pseudomonadati</taxon>
        <taxon>Bacteroidota</taxon>
        <taxon>Chitinophagia</taxon>
        <taxon>Chitinophagales</taxon>
        <taxon>Chitinophagaceae</taxon>
        <taxon>Chitinophaga</taxon>
    </lineage>
</organism>